<dbReference type="GO" id="GO:0004722">
    <property type="term" value="F:protein serine/threonine phosphatase activity"/>
    <property type="evidence" value="ECO:0007669"/>
    <property type="project" value="TreeGrafter"/>
</dbReference>
<evidence type="ECO:0000259" key="1">
    <source>
        <dbReference type="SMART" id="SM00156"/>
    </source>
</evidence>
<dbReference type="GO" id="GO:0005634">
    <property type="term" value="C:nucleus"/>
    <property type="evidence" value="ECO:0007669"/>
    <property type="project" value="TreeGrafter"/>
</dbReference>
<dbReference type="PRINTS" id="PR00114">
    <property type="entry name" value="STPHPHTASE"/>
</dbReference>
<sequence length="698" mass="81795">MNFYMIYTLITFLPQFLDTRKPESESEKALRDLRCREFYVKIFNTATGSIEYSCQNYIAWGAEREIFCVEGKEMPYIIVYSAVNASIAITFYKICCQTKECLDRYPFNPFTRFGKNIPFEFEEKIPTDADYLDLVVRYLVVSVFFVGVSYTVVHICCVRRRVATQWDDEQNELDPELIAMAETPRMHIVKIGHRDDEGIPITGQHSFIDYCRLLAAYSFRDQNVKESNLIDPRLVATRILRHDLRLIREDRQPDVQYWNFMNNRVNPDERFVKILGKWVYISNRMDRDGFVDRQLPILERMAIQRYTDELKMNLKLRTKSRWEPKYTHLFDKWDIAHLMTLGSYKTDMHMIFFNSVGLGHELFQVTRPMGHVDHHNIFQAMFFHGPYFYPWDPSELIALFGEAREAFLEDPICLNLSLPIVIIGEIRGRYADLHRWLQITGLPYRRKLLFLGGYMERGSSSFEEYGIECLSFIAALKLAYPRHVFMLRGSAETTFSFAPRFCNAHMDVAVLAAARQMCNVLPLTALIEEDYLAVSSGIAPYMIEDLYGIAHLPRPIKPENVPTSVRWILFGQPNSMRGHFEHDRDAHTYRFGLRAVENLCRKYELKAVIRSRSELPLNPLIFNDGKFVTISSTPTENSGVGVAMLIDENLGWIFFKLRYQTEELKLTPNHDEKMFNLREAESLKPKKKEKRKHDIYFD</sequence>
<dbReference type="SMART" id="SM00156">
    <property type="entry name" value="PP2Ac"/>
    <property type="match status" value="1"/>
</dbReference>
<evidence type="ECO:0000313" key="3">
    <source>
        <dbReference type="Proteomes" id="UP000008068"/>
    </source>
</evidence>
<feature type="domain" description="Serine/threonine specific protein phosphatases" evidence="1">
    <location>
        <begin position="391"/>
        <end position="661"/>
    </location>
</feature>
<dbReference type="Gene3D" id="3.60.21.10">
    <property type="match status" value="1"/>
</dbReference>
<keyword evidence="3" id="KW-1185">Reference proteome</keyword>
<protein>
    <recommendedName>
        <fullName evidence="1">Serine/threonine specific protein phosphatases domain-containing protein</fullName>
    </recommendedName>
</protein>
<gene>
    <name evidence="2" type="ORF">CAEBREN_12169</name>
</gene>
<organism evidence="3">
    <name type="scientific">Caenorhabditis brenneri</name>
    <name type="common">Nematode worm</name>
    <dbReference type="NCBI Taxonomy" id="135651"/>
    <lineage>
        <taxon>Eukaryota</taxon>
        <taxon>Metazoa</taxon>
        <taxon>Ecdysozoa</taxon>
        <taxon>Nematoda</taxon>
        <taxon>Chromadorea</taxon>
        <taxon>Rhabditida</taxon>
        <taxon>Rhabditina</taxon>
        <taxon>Rhabditomorpha</taxon>
        <taxon>Rhabditoidea</taxon>
        <taxon>Rhabditidae</taxon>
        <taxon>Peloderinae</taxon>
        <taxon>Caenorhabditis</taxon>
    </lineage>
</organism>
<dbReference type="InParanoid" id="G0MCF3"/>
<dbReference type="InterPro" id="IPR006186">
    <property type="entry name" value="Ser/Thr-sp_prot-phosphatase"/>
</dbReference>
<dbReference type="Pfam" id="PF00149">
    <property type="entry name" value="Metallophos"/>
    <property type="match status" value="1"/>
</dbReference>
<dbReference type="SUPFAM" id="SSF56300">
    <property type="entry name" value="Metallo-dependent phosphatases"/>
    <property type="match status" value="1"/>
</dbReference>
<dbReference type="PANTHER" id="PTHR11668">
    <property type="entry name" value="SERINE/THREONINE PROTEIN PHOSPHATASE"/>
    <property type="match status" value="1"/>
</dbReference>
<dbReference type="OMA" id="RINSEWV"/>
<proteinExistence type="predicted"/>
<dbReference type="GO" id="GO:0005737">
    <property type="term" value="C:cytoplasm"/>
    <property type="evidence" value="ECO:0007669"/>
    <property type="project" value="TreeGrafter"/>
</dbReference>
<dbReference type="AlphaFoldDB" id="G0MCF3"/>
<name>G0MCF3_CAEBE</name>
<dbReference type="InterPro" id="IPR029052">
    <property type="entry name" value="Metallo-depent_PP-like"/>
</dbReference>
<reference evidence="3" key="1">
    <citation type="submission" date="2011-07" db="EMBL/GenBank/DDBJ databases">
        <authorList>
            <consortium name="Caenorhabditis brenneri Sequencing and Analysis Consortium"/>
            <person name="Wilson R.K."/>
        </authorList>
    </citation>
    <scope>NUCLEOTIDE SEQUENCE [LARGE SCALE GENOMIC DNA]</scope>
    <source>
        <strain evidence="3">PB2801</strain>
    </source>
</reference>
<accession>G0MCF3</accession>
<dbReference type="InterPro" id="IPR004843">
    <property type="entry name" value="Calcineurin-like_PHP"/>
</dbReference>
<dbReference type="PANTHER" id="PTHR11668:SF290">
    <property type="entry name" value="SERINE_THREONINE SPECIFIC PROTEIN PHOSPHATASES DOMAIN-CONTAINING PROTEIN"/>
    <property type="match status" value="1"/>
</dbReference>
<evidence type="ECO:0000313" key="2">
    <source>
        <dbReference type="EMBL" id="EGT45585.1"/>
    </source>
</evidence>
<dbReference type="InterPro" id="IPR050341">
    <property type="entry name" value="PP1_catalytic_subunit"/>
</dbReference>
<dbReference type="HOGENOM" id="CLU_394956_0_0_1"/>
<dbReference type="EMBL" id="GL379789">
    <property type="protein sequence ID" value="EGT45585.1"/>
    <property type="molecule type" value="Genomic_DNA"/>
</dbReference>
<dbReference type="STRING" id="135651.G0MCF3"/>
<dbReference type="eggNOG" id="KOG0374">
    <property type="taxonomic scope" value="Eukaryota"/>
</dbReference>
<dbReference type="OrthoDB" id="5860751at2759"/>
<dbReference type="Proteomes" id="UP000008068">
    <property type="component" value="Unassembled WGS sequence"/>
</dbReference>